<dbReference type="PANTHER" id="PTHR11552">
    <property type="entry name" value="GLUCOSE-METHANOL-CHOLINE GMC OXIDOREDUCTASE"/>
    <property type="match status" value="1"/>
</dbReference>
<evidence type="ECO:0000256" key="2">
    <source>
        <dbReference type="ARBA" id="ARBA00010790"/>
    </source>
</evidence>
<dbReference type="Proteomes" id="UP001299970">
    <property type="component" value="Unassembled WGS sequence"/>
</dbReference>
<accession>A0ABS9THB7</accession>
<dbReference type="InterPro" id="IPR007867">
    <property type="entry name" value="GMC_OxRtase_C"/>
</dbReference>
<keyword evidence="4" id="KW-0274">FAD</keyword>
<feature type="domain" description="Glucose-methanol-choline oxidoreductase C-terminal" evidence="6">
    <location>
        <begin position="106"/>
        <end position="205"/>
    </location>
</feature>
<dbReference type="RefSeq" id="WP_241038154.1">
    <property type="nucleotide sequence ID" value="NZ_BAAAJF010000019.1"/>
</dbReference>
<sequence length="247" mass="26682">MRFPFARLPVDAPFTVGGCSAINAMVYLCGHRDDYDTWARQGTSGWAFHDVLPYFRRMESVPHGDPRFRGTTGPMRPSPAHDPNPLSAVFLAAAAAVGHPITPDFIQGVEMARAVVADGAFDGWRGAELHPGGETTGADDLEQFVRRATGTYCHPVGTCAMGSGDDAVVTPDLRVRGVENLRVIDASVMPRIVSVNTNVPTIMIAEQGAELIRGRTSSTSHEFAKDRQGRSLVDYFVALASRHRSCA</sequence>
<comment type="similarity">
    <text evidence="2">Belongs to the GMC oxidoreductase family.</text>
</comment>
<dbReference type="InterPro" id="IPR000172">
    <property type="entry name" value="GMC_OxRdtase_N"/>
</dbReference>
<protein>
    <submittedName>
        <fullName evidence="7">GMC oxidoreductase</fullName>
    </submittedName>
</protein>
<dbReference type="Pfam" id="PF00732">
    <property type="entry name" value="GMC_oxred_N"/>
    <property type="match status" value="1"/>
</dbReference>
<keyword evidence="3" id="KW-0285">Flavoprotein</keyword>
<dbReference type="EMBL" id="JAKXMK010000015">
    <property type="protein sequence ID" value="MCH6167676.1"/>
    <property type="molecule type" value="Genomic_DNA"/>
</dbReference>
<dbReference type="Gene3D" id="3.30.410.40">
    <property type="match status" value="1"/>
</dbReference>
<dbReference type="PANTHER" id="PTHR11552:SF147">
    <property type="entry name" value="CHOLINE DEHYDROGENASE, MITOCHONDRIAL"/>
    <property type="match status" value="1"/>
</dbReference>
<dbReference type="InterPro" id="IPR036188">
    <property type="entry name" value="FAD/NAD-bd_sf"/>
</dbReference>
<keyword evidence="8" id="KW-1185">Reference proteome</keyword>
<gene>
    <name evidence="7" type="ORF">MMF94_18475</name>
</gene>
<reference evidence="7 8" key="1">
    <citation type="submission" date="2022-03" db="EMBL/GenBank/DDBJ databases">
        <title>Pseudonocardia alaer sp. nov., a novel actinomycete isolated from reed forest soil.</title>
        <authorList>
            <person name="Wang L."/>
        </authorList>
    </citation>
    <scope>NUCLEOTIDE SEQUENCE [LARGE SCALE GENOMIC DNA]</scope>
    <source>
        <strain evidence="7 8">Y-16303</strain>
    </source>
</reference>
<proteinExistence type="inferred from homology"/>
<organism evidence="7 8">
    <name type="scientific">Pseudonocardia alaniniphila</name>
    <dbReference type="NCBI Taxonomy" id="75291"/>
    <lineage>
        <taxon>Bacteria</taxon>
        <taxon>Bacillati</taxon>
        <taxon>Actinomycetota</taxon>
        <taxon>Actinomycetes</taxon>
        <taxon>Pseudonocardiales</taxon>
        <taxon>Pseudonocardiaceae</taxon>
        <taxon>Pseudonocardia</taxon>
    </lineage>
</organism>
<evidence type="ECO:0000256" key="4">
    <source>
        <dbReference type="ARBA" id="ARBA00022827"/>
    </source>
</evidence>
<dbReference type="SUPFAM" id="SSF51905">
    <property type="entry name" value="FAD/NAD(P)-binding domain"/>
    <property type="match status" value="1"/>
</dbReference>
<evidence type="ECO:0000259" key="6">
    <source>
        <dbReference type="Pfam" id="PF05199"/>
    </source>
</evidence>
<evidence type="ECO:0000313" key="8">
    <source>
        <dbReference type="Proteomes" id="UP001299970"/>
    </source>
</evidence>
<dbReference type="Gene3D" id="3.50.50.60">
    <property type="entry name" value="FAD/NAD(P)-binding domain"/>
    <property type="match status" value="2"/>
</dbReference>
<dbReference type="Pfam" id="PF05199">
    <property type="entry name" value="GMC_oxred_C"/>
    <property type="match status" value="1"/>
</dbReference>
<comment type="cofactor">
    <cofactor evidence="1">
        <name>FAD</name>
        <dbReference type="ChEBI" id="CHEBI:57692"/>
    </cofactor>
</comment>
<feature type="domain" description="Glucose-methanol-choline oxidoreductase N-terminal" evidence="5">
    <location>
        <begin position="15"/>
        <end position="102"/>
    </location>
</feature>
<evidence type="ECO:0000256" key="1">
    <source>
        <dbReference type="ARBA" id="ARBA00001974"/>
    </source>
</evidence>
<evidence type="ECO:0000313" key="7">
    <source>
        <dbReference type="EMBL" id="MCH6167676.1"/>
    </source>
</evidence>
<comment type="caution">
    <text evidence="7">The sequence shown here is derived from an EMBL/GenBank/DDBJ whole genome shotgun (WGS) entry which is preliminary data.</text>
</comment>
<evidence type="ECO:0000259" key="5">
    <source>
        <dbReference type="Pfam" id="PF00732"/>
    </source>
</evidence>
<dbReference type="InterPro" id="IPR012132">
    <property type="entry name" value="GMC_OxRdtase"/>
</dbReference>
<evidence type="ECO:0000256" key="3">
    <source>
        <dbReference type="ARBA" id="ARBA00022630"/>
    </source>
</evidence>
<dbReference type="Gene3D" id="3.30.560.10">
    <property type="entry name" value="Glucose Oxidase, domain 3"/>
    <property type="match status" value="1"/>
</dbReference>
<name>A0ABS9THB7_9PSEU</name>